<dbReference type="Proteomes" id="UP000887572">
    <property type="component" value="Unplaced"/>
</dbReference>
<keyword evidence="1" id="KW-1185">Reference proteome</keyword>
<protein>
    <submittedName>
        <fullName evidence="2">Uncharacterized protein</fullName>
    </submittedName>
</protein>
<accession>A0A914HBA9</accession>
<reference evidence="2" key="1">
    <citation type="submission" date="2022-11" db="UniProtKB">
        <authorList>
            <consortium name="WormBaseParasite"/>
        </authorList>
    </citation>
    <scope>IDENTIFICATION</scope>
</reference>
<name>A0A914HBA9_GLORO</name>
<dbReference type="AlphaFoldDB" id="A0A914HBA9"/>
<sequence length="86" mass="9492">MGIPLCLLSYGTGLDERADSGKMTASYFANSKRNLQITCLLPLGADPNLAVTSVGDEFKMFIFIQFEIIFEVASKRSLHSEDRLTS</sequence>
<evidence type="ECO:0000313" key="1">
    <source>
        <dbReference type="Proteomes" id="UP000887572"/>
    </source>
</evidence>
<proteinExistence type="predicted"/>
<dbReference type="WBParaSite" id="Gr19_v10_g15940.t1">
    <property type="protein sequence ID" value="Gr19_v10_g15940.t1"/>
    <property type="gene ID" value="Gr19_v10_g15940"/>
</dbReference>
<organism evidence="1 2">
    <name type="scientific">Globodera rostochiensis</name>
    <name type="common">Golden nematode worm</name>
    <name type="synonym">Heterodera rostochiensis</name>
    <dbReference type="NCBI Taxonomy" id="31243"/>
    <lineage>
        <taxon>Eukaryota</taxon>
        <taxon>Metazoa</taxon>
        <taxon>Ecdysozoa</taxon>
        <taxon>Nematoda</taxon>
        <taxon>Chromadorea</taxon>
        <taxon>Rhabditida</taxon>
        <taxon>Tylenchina</taxon>
        <taxon>Tylenchomorpha</taxon>
        <taxon>Tylenchoidea</taxon>
        <taxon>Heteroderidae</taxon>
        <taxon>Heteroderinae</taxon>
        <taxon>Globodera</taxon>
    </lineage>
</organism>
<evidence type="ECO:0000313" key="2">
    <source>
        <dbReference type="WBParaSite" id="Gr19_v10_g15940.t1"/>
    </source>
</evidence>